<dbReference type="Proteomes" id="UP000299102">
    <property type="component" value="Unassembled WGS sequence"/>
</dbReference>
<dbReference type="AlphaFoldDB" id="A0A4C2A7U7"/>
<name>A0A4C2A7U7_EUMVA</name>
<dbReference type="EMBL" id="BGZK01002569">
    <property type="protein sequence ID" value="GBP94977.1"/>
    <property type="molecule type" value="Genomic_DNA"/>
</dbReference>
<sequence>MFLLEGRLSRREREIRGGSEGLLLAADHVITSSEHRSAPLTIIGTEFVPAAFWEGAVQPELVARSLTHRLRVCATPDTLCRKIREEHAAAAAQVEPKEVVHLVVQGNKHSRLLRNMLLARNNHLRGPQPLAVRAPMPQPQDVPHRTVPIPHEQVAHPGDVNVQEDAKLDIASQNQNAVQLETPLPVPSSDADYQSIKVFRQDESNEPKLDGVASFNYEFYGHLLAPSSDADYHIVSTLITIVSKYSSRGIKRAQTRWGWVVNYEFLWPPSSSIIRPWLPYSISKYSSRRIKRAQTRWGCRLITEFLATFQPIIRPCYHSIKVLVKTNQTSPNSMGLRRLITEFLWPPSGSIIRR</sequence>
<reference evidence="1 2" key="1">
    <citation type="journal article" date="2019" name="Commun. Biol.">
        <title>The bagworm genome reveals a unique fibroin gene that provides high tensile strength.</title>
        <authorList>
            <person name="Kono N."/>
            <person name="Nakamura H."/>
            <person name="Ohtoshi R."/>
            <person name="Tomita M."/>
            <person name="Numata K."/>
            <person name="Arakawa K."/>
        </authorList>
    </citation>
    <scope>NUCLEOTIDE SEQUENCE [LARGE SCALE GENOMIC DNA]</scope>
</reference>
<comment type="caution">
    <text evidence="1">The sequence shown here is derived from an EMBL/GenBank/DDBJ whole genome shotgun (WGS) entry which is preliminary data.</text>
</comment>
<proteinExistence type="predicted"/>
<gene>
    <name evidence="1" type="ORF">EVAR_99851_1</name>
</gene>
<evidence type="ECO:0000313" key="1">
    <source>
        <dbReference type="EMBL" id="GBP94977.1"/>
    </source>
</evidence>
<accession>A0A4C2A7U7</accession>
<organism evidence="1 2">
    <name type="scientific">Eumeta variegata</name>
    <name type="common">Bagworm moth</name>
    <name type="synonym">Eumeta japonica</name>
    <dbReference type="NCBI Taxonomy" id="151549"/>
    <lineage>
        <taxon>Eukaryota</taxon>
        <taxon>Metazoa</taxon>
        <taxon>Ecdysozoa</taxon>
        <taxon>Arthropoda</taxon>
        <taxon>Hexapoda</taxon>
        <taxon>Insecta</taxon>
        <taxon>Pterygota</taxon>
        <taxon>Neoptera</taxon>
        <taxon>Endopterygota</taxon>
        <taxon>Lepidoptera</taxon>
        <taxon>Glossata</taxon>
        <taxon>Ditrysia</taxon>
        <taxon>Tineoidea</taxon>
        <taxon>Psychidae</taxon>
        <taxon>Oiketicinae</taxon>
        <taxon>Eumeta</taxon>
    </lineage>
</organism>
<protein>
    <submittedName>
        <fullName evidence="1">Uncharacterized protein</fullName>
    </submittedName>
</protein>
<evidence type="ECO:0000313" key="2">
    <source>
        <dbReference type="Proteomes" id="UP000299102"/>
    </source>
</evidence>
<keyword evidence="2" id="KW-1185">Reference proteome</keyword>